<dbReference type="RefSeq" id="WP_130534743.1">
    <property type="nucleotide sequence ID" value="NZ_SHMG01000006.1"/>
</dbReference>
<evidence type="ECO:0000256" key="1">
    <source>
        <dbReference type="SAM" id="MobiDB-lite"/>
    </source>
</evidence>
<organism evidence="2 3">
    <name type="scientific">Pseudoxanthomonas winnipegensis</name>
    <dbReference type="NCBI Taxonomy" id="2480810"/>
    <lineage>
        <taxon>Bacteria</taxon>
        <taxon>Pseudomonadati</taxon>
        <taxon>Pseudomonadota</taxon>
        <taxon>Gammaproteobacteria</taxon>
        <taxon>Lysobacterales</taxon>
        <taxon>Lysobacteraceae</taxon>
        <taxon>Pseudoxanthomonas</taxon>
    </lineage>
</organism>
<dbReference type="Proteomes" id="UP000294164">
    <property type="component" value="Unassembled WGS sequence"/>
</dbReference>
<protein>
    <submittedName>
        <fullName evidence="2">Uncharacterized protein</fullName>
    </submittedName>
</protein>
<dbReference type="AlphaFoldDB" id="A0A4Q8M2M9"/>
<reference evidence="2 3" key="1">
    <citation type="submission" date="2019-02" db="EMBL/GenBank/DDBJ databases">
        <title>WGS of Pseudoxanthomonas species novum from clinical isolates.</title>
        <authorList>
            <person name="Bernier A.-M."/>
            <person name="Bernard K."/>
            <person name="Vachon A."/>
        </authorList>
    </citation>
    <scope>NUCLEOTIDE SEQUENCE [LARGE SCALE GENOMIC DNA]</scope>
    <source>
        <strain evidence="2 3">NML130969</strain>
    </source>
</reference>
<accession>A0A4Q8M2M9</accession>
<gene>
    <name evidence="2" type="ORF">EA655_11625</name>
</gene>
<evidence type="ECO:0000313" key="2">
    <source>
        <dbReference type="EMBL" id="TAA41583.1"/>
    </source>
</evidence>
<sequence>MKANRSTDEAEQKLQARYAQEIKDAEDARNNKDSKTGAKLISMGAAAQYLKMSRTMLSRLNSSGQGPESSTLSTSKAPNAHKSYTLDALDAYVVNKSSQQQKSQSKPTVSASALQDILDRMLAMEEEQRMMRKILMRNGLMFTTFAQLDMPVDFAMNPQGQILGLIEFIEDDVLDASPIVTMSTRDALEEPWASLEAYTEVSTVVEEFVAEQVQWVQAQRQHRVVMAEIEPVPEKRKHIYI</sequence>
<dbReference type="EMBL" id="SHMG01000006">
    <property type="protein sequence ID" value="TAA41583.1"/>
    <property type="molecule type" value="Genomic_DNA"/>
</dbReference>
<proteinExistence type="predicted"/>
<feature type="compositionally biased region" description="Polar residues" evidence="1">
    <location>
        <begin position="59"/>
        <end position="77"/>
    </location>
</feature>
<comment type="caution">
    <text evidence="2">The sequence shown here is derived from an EMBL/GenBank/DDBJ whole genome shotgun (WGS) entry which is preliminary data.</text>
</comment>
<evidence type="ECO:0000313" key="3">
    <source>
        <dbReference type="Proteomes" id="UP000294164"/>
    </source>
</evidence>
<feature type="region of interest" description="Disordered" evidence="1">
    <location>
        <begin position="59"/>
        <end position="79"/>
    </location>
</feature>
<name>A0A4Q8M2M9_9GAMM</name>